<organism evidence="1 2">
    <name type="scientific">Treponema lecithinolyticum ATCC 700332</name>
    <dbReference type="NCBI Taxonomy" id="1321815"/>
    <lineage>
        <taxon>Bacteria</taxon>
        <taxon>Pseudomonadati</taxon>
        <taxon>Spirochaetota</taxon>
        <taxon>Spirochaetia</taxon>
        <taxon>Spirochaetales</taxon>
        <taxon>Treponemataceae</taxon>
        <taxon>Treponema</taxon>
    </lineage>
</organism>
<evidence type="ECO:0000313" key="2">
    <source>
        <dbReference type="Proteomes" id="UP000016649"/>
    </source>
</evidence>
<name>A0ABN0NZI7_TRELE</name>
<protein>
    <submittedName>
        <fullName evidence="1">Uncharacterized protein</fullName>
    </submittedName>
</protein>
<sequence length="123" mass="14312">MNSIAFYLPLGLEYEGKIYRKGSMHLATTEDELAVQLPESIAVNSRYRDLELLARVIDEIGDIHPITTEILQNLYEADFLYLQFMYKNLNNEAGTKTKITCPNCSNKFTVQFEQLYKDMEIYK</sequence>
<dbReference type="Proteomes" id="UP000016649">
    <property type="component" value="Unassembled WGS sequence"/>
</dbReference>
<proteinExistence type="predicted"/>
<evidence type="ECO:0000313" key="1">
    <source>
        <dbReference type="EMBL" id="ERJ93494.1"/>
    </source>
</evidence>
<gene>
    <name evidence="1" type="ORF">HMPREF9193_00964</name>
</gene>
<dbReference type="RefSeq" id="WP_021687178.1">
    <property type="nucleotide sequence ID" value="NZ_KI260564.1"/>
</dbReference>
<comment type="caution">
    <text evidence="1">The sequence shown here is derived from an EMBL/GenBank/DDBJ whole genome shotgun (WGS) entry which is preliminary data.</text>
</comment>
<reference evidence="1 2" key="1">
    <citation type="submission" date="2013-08" db="EMBL/GenBank/DDBJ databases">
        <authorList>
            <person name="Weinstock G."/>
            <person name="Sodergren E."/>
            <person name="Wylie T."/>
            <person name="Fulton L."/>
            <person name="Fulton R."/>
            <person name="Fronick C."/>
            <person name="O'Laughlin M."/>
            <person name="Godfrey J."/>
            <person name="Miner T."/>
            <person name="Herter B."/>
            <person name="Appelbaum E."/>
            <person name="Cordes M."/>
            <person name="Lek S."/>
            <person name="Wollam A."/>
            <person name="Pepin K.H."/>
            <person name="Palsikar V.B."/>
            <person name="Mitreva M."/>
            <person name="Wilson R.K."/>
        </authorList>
    </citation>
    <scope>NUCLEOTIDE SEQUENCE [LARGE SCALE GENOMIC DNA]</scope>
    <source>
        <strain evidence="1 2">ATCC 700332</strain>
    </source>
</reference>
<dbReference type="EMBL" id="AWVH01000025">
    <property type="protein sequence ID" value="ERJ93494.1"/>
    <property type="molecule type" value="Genomic_DNA"/>
</dbReference>
<keyword evidence="2" id="KW-1185">Reference proteome</keyword>
<accession>A0ABN0NZI7</accession>